<dbReference type="Gene3D" id="3.90.79.10">
    <property type="entry name" value="Nucleoside Triphosphate Pyrophosphohydrolase"/>
    <property type="match status" value="1"/>
</dbReference>
<dbReference type="SUPFAM" id="SSF55811">
    <property type="entry name" value="Nudix"/>
    <property type="match status" value="1"/>
</dbReference>
<dbReference type="GO" id="GO:0006753">
    <property type="term" value="P:nucleoside phosphate metabolic process"/>
    <property type="evidence" value="ECO:0007669"/>
    <property type="project" value="TreeGrafter"/>
</dbReference>
<dbReference type="AlphaFoldDB" id="A0A1G6V325"/>
<gene>
    <name evidence="3" type="ORF">SAMN04487779_1008111</name>
</gene>
<sequence>MTIRPWRRTGNRTVHRDRWVHLRAEAWETGDGAVLDPWYMLDWADWVNVVALTPDSRLLLVRQFRPGAGAAVLELPGGMVEPGEGDPVAAARREFAEETGHDAPRFELVASLCNDPAHAGNRVHVVLAEGATPSGRQRLDHGEEIALEALPLATVLAGLGEGLIGNANHVGGLLLALRKAGRIGF</sequence>
<dbReference type="Pfam" id="PF00293">
    <property type="entry name" value="NUDIX"/>
    <property type="match status" value="1"/>
</dbReference>
<keyword evidence="4" id="KW-1185">Reference proteome</keyword>
<evidence type="ECO:0000313" key="3">
    <source>
        <dbReference type="EMBL" id="SDD48029.1"/>
    </source>
</evidence>
<feature type="domain" description="Nudix hydrolase" evidence="2">
    <location>
        <begin position="42"/>
        <end position="179"/>
    </location>
</feature>
<dbReference type="STRING" id="938405.SAMN02927895_04363"/>
<dbReference type="CDD" id="cd03424">
    <property type="entry name" value="NUDIX_ADPRase_Nudt5_UGPPase_Nudt14"/>
    <property type="match status" value="1"/>
</dbReference>
<protein>
    <submittedName>
        <fullName evidence="3">NUDIX domain-containing protein</fullName>
    </submittedName>
</protein>
<dbReference type="Proteomes" id="UP000198925">
    <property type="component" value="Unassembled WGS sequence"/>
</dbReference>
<organism evidence="3 4">
    <name type="scientific">Belnapia rosea</name>
    <dbReference type="NCBI Taxonomy" id="938405"/>
    <lineage>
        <taxon>Bacteria</taxon>
        <taxon>Pseudomonadati</taxon>
        <taxon>Pseudomonadota</taxon>
        <taxon>Alphaproteobacteria</taxon>
        <taxon>Acetobacterales</taxon>
        <taxon>Roseomonadaceae</taxon>
        <taxon>Belnapia</taxon>
    </lineage>
</organism>
<dbReference type="PROSITE" id="PS51462">
    <property type="entry name" value="NUDIX"/>
    <property type="match status" value="1"/>
</dbReference>
<dbReference type="GO" id="GO:0019693">
    <property type="term" value="P:ribose phosphate metabolic process"/>
    <property type="evidence" value="ECO:0007669"/>
    <property type="project" value="TreeGrafter"/>
</dbReference>
<name>A0A1G6V325_9PROT</name>
<evidence type="ECO:0000313" key="4">
    <source>
        <dbReference type="Proteomes" id="UP000198925"/>
    </source>
</evidence>
<proteinExistence type="predicted"/>
<dbReference type="GO" id="GO:0016787">
    <property type="term" value="F:hydrolase activity"/>
    <property type="evidence" value="ECO:0007669"/>
    <property type="project" value="UniProtKB-KW"/>
</dbReference>
<dbReference type="InterPro" id="IPR000086">
    <property type="entry name" value="NUDIX_hydrolase_dom"/>
</dbReference>
<keyword evidence="1" id="KW-0378">Hydrolase</keyword>
<evidence type="ECO:0000259" key="2">
    <source>
        <dbReference type="PROSITE" id="PS51462"/>
    </source>
</evidence>
<dbReference type="PANTHER" id="PTHR11839:SF1">
    <property type="entry name" value="ADP-SUGAR PYROPHOSPHATASE"/>
    <property type="match status" value="1"/>
</dbReference>
<evidence type="ECO:0000256" key="1">
    <source>
        <dbReference type="ARBA" id="ARBA00022801"/>
    </source>
</evidence>
<dbReference type="RefSeq" id="WP_090663808.1">
    <property type="nucleotide sequence ID" value="NZ_FMZX01000008.1"/>
</dbReference>
<dbReference type="InterPro" id="IPR015797">
    <property type="entry name" value="NUDIX_hydrolase-like_dom_sf"/>
</dbReference>
<reference evidence="3 4" key="1">
    <citation type="submission" date="2016-10" db="EMBL/GenBank/DDBJ databases">
        <authorList>
            <person name="de Groot N.N."/>
        </authorList>
    </citation>
    <scope>NUCLEOTIDE SEQUENCE [LARGE SCALE GENOMIC DNA]</scope>
    <source>
        <strain evidence="3 4">CPCC 100156</strain>
    </source>
</reference>
<accession>A0A1G6V325</accession>
<dbReference type="EMBL" id="FMZX01000008">
    <property type="protein sequence ID" value="SDD48029.1"/>
    <property type="molecule type" value="Genomic_DNA"/>
</dbReference>
<dbReference type="PANTHER" id="PTHR11839">
    <property type="entry name" value="UDP/ADP-SUGAR PYROPHOSPHATASE"/>
    <property type="match status" value="1"/>
</dbReference>